<proteinExistence type="predicted"/>
<dbReference type="Gene3D" id="1.10.490.10">
    <property type="entry name" value="Globins"/>
    <property type="match status" value="1"/>
</dbReference>
<dbReference type="GO" id="GO:0019825">
    <property type="term" value="F:oxygen binding"/>
    <property type="evidence" value="ECO:0007669"/>
    <property type="project" value="InterPro"/>
</dbReference>
<dbReference type="InterPro" id="IPR044399">
    <property type="entry name" value="Mb-like_M"/>
</dbReference>
<dbReference type="AlphaFoldDB" id="A0A915HVS6"/>
<dbReference type="GO" id="GO:0020037">
    <property type="term" value="F:heme binding"/>
    <property type="evidence" value="ECO:0007669"/>
    <property type="project" value="InterPro"/>
</dbReference>
<reference evidence="2" key="1">
    <citation type="submission" date="2022-11" db="UniProtKB">
        <authorList>
            <consortium name="WormBaseParasite"/>
        </authorList>
    </citation>
    <scope>IDENTIFICATION</scope>
</reference>
<name>A0A915HVS6_ROMCU</name>
<organism evidence="1 2">
    <name type="scientific">Romanomermis culicivorax</name>
    <name type="common">Nematode worm</name>
    <dbReference type="NCBI Taxonomy" id="13658"/>
    <lineage>
        <taxon>Eukaryota</taxon>
        <taxon>Metazoa</taxon>
        <taxon>Ecdysozoa</taxon>
        <taxon>Nematoda</taxon>
        <taxon>Enoplea</taxon>
        <taxon>Dorylaimia</taxon>
        <taxon>Mermithida</taxon>
        <taxon>Mermithoidea</taxon>
        <taxon>Mermithidae</taxon>
        <taxon>Romanomermis</taxon>
    </lineage>
</organism>
<evidence type="ECO:0000313" key="1">
    <source>
        <dbReference type="Proteomes" id="UP000887565"/>
    </source>
</evidence>
<keyword evidence="1" id="KW-1185">Reference proteome</keyword>
<dbReference type="SUPFAM" id="SSF46458">
    <property type="entry name" value="Globin-like"/>
    <property type="match status" value="1"/>
</dbReference>
<sequence length="278" mass="32197">MFLCTTTKKSAAMIAVAPSIRRLSSKIHNCEEMTTEHINDETIKKIDFVSIDQQNLIAKVWDHIADHMTLFQNVYLQIFMHKPSLKHGGQFQPPASLPIQSLFPFRHLPVESLKLDEYFNRQCNLMQNFVTQLVDFMRTDQRSKFDNLCTRVGRRHAHLTVVDFEPDWWHLFISATLDQLQTFFQTTPLSSSSSTTMTANQNIHESTLSKIGHVIFHHSSTNSKTVQDKMKESWRNFLEYTVETMSAEFYRTKGKLEAMAAARAEGVEDSDSELWMKE</sequence>
<evidence type="ECO:0000313" key="2">
    <source>
        <dbReference type="WBParaSite" id="nRc.2.0.1.t05652-RA"/>
    </source>
</evidence>
<protein>
    <submittedName>
        <fullName evidence="2">Globin family profile domain-containing protein</fullName>
    </submittedName>
</protein>
<dbReference type="CDD" id="cd01040">
    <property type="entry name" value="Mb-like"/>
    <property type="match status" value="1"/>
</dbReference>
<dbReference type="Proteomes" id="UP000887565">
    <property type="component" value="Unplaced"/>
</dbReference>
<dbReference type="WBParaSite" id="nRc.2.0.1.t05652-RA">
    <property type="protein sequence ID" value="nRc.2.0.1.t05652-RA"/>
    <property type="gene ID" value="nRc.2.0.1.g05652"/>
</dbReference>
<accession>A0A915HVS6</accession>
<dbReference type="InterPro" id="IPR012292">
    <property type="entry name" value="Globin/Proto"/>
</dbReference>
<dbReference type="InterPro" id="IPR009050">
    <property type="entry name" value="Globin-like_sf"/>
</dbReference>